<accession>A0ABR7CRA0</accession>
<gene>
    <name evidence="1" type="ORF">H8S08_11735</name>
    <name evidence="2" type="ORF">H8S08_12110</name>
</gene>
<dbReference type="EMBL" id="JACOOK010000007">
    <property type="protein sequence ID" value="MBC5617675.1"/>
    <property type="molecule type" value="Genomic_DNA"/>
</dbReference>
<proteinExistence type="predicted"/>
<evidence type="ECO:0000313" key="2">
    <source>
        <dbReference type="EMBL" id="MBC5617745.1"/>
    </source>
</evidence>
<feature type="non-terminal residue" evidence="2">
    <location>
        <position position="31"/>
    </location>
</feature>
<evidence type="ECO:0000313" key="3">
    <source>
        <dbReference type="Proteomes" id="UP000636891"/>
    </source>
</evidence>
<organism evidence="2 3">
    <name type="scientific">Alistipes hominis</name>
    <dbReference type="NCBI Taxonomy" id="2763015"/>
    <lineage>
        <taxon>Bacteria</taxon>
        <taxon>Pseudomonadati</taxon>
        <taxon>Bacteroidota</taxon>
        <taxon>Bacteroidia</taxon>
        <taxon>Bacteroidales</taxon>
        <taxon>Rikenellaceae</taxon>
        <taxon>Alistipes</taxon>
    </lineage>
</organism>
<name>A0ABR7CRA0_9BACT</name>
<evidence type="ECO:0000313" key="1">
    <source>
        <dbReference type="EMBL" id="MBC5617675.1"/>
    </source>
</evidence>
<dbReference type="EMBL" id="JACOOK010000010">
    <property type="protein sequence ID" value="MBC5617745.1"/>
    <property type="molecule type" value="Genomic_DNA"/>
</dbReference>
<comment type="caution">
    <text evidence="2">The sequence shown here is derived from an EMBL/GenBank/DDBJ whole genome shotgun (WGS) entry which is preliminary data.</text>
</comment>
<dbReference type="Proteomes" id="UP000636891">
    <property type="component" value="Unassembled WGS sequence"/>
</dbReference>
<reference evidence="2 3" key="1">
    <citation type="submission" date="2020-08" db="EMBL/GenBank/DDBJ databases">
        <title>Genome public.</title>
        <authorList>
            <person name="Liu C."/>
            <person name="Sun Q."/>
        </authorList>
    </citation>
    <scope>NUCLEOTIDE SEQUENCE [LARGE SCALE GENOMIC DNA]</scope>
    <source>
        <strain evidence="2 3">New-7</strain>
    </source>
</reference>
<protein>
    <submittedName>
        <fullName evidence="2">ArsR family transcriptional regulator</fullName>
    </submittedName>
</protein>
<keyword evidence="3" id="KW-1185">Reference proteome</keyword>
<sequence>MKKIIQSPSWDRIVTILKNETLCVNELARRI</sequence>